<name>A0ABS2L9C1_9MICO</name>
<dbReference type="EC" id="1.1.1.122" evidence="2"/>
<dbReference type="Proteomes" id="UP000776164">
    <property type="component" value="Unassembled WGS sequence"/>
</dbReference>
<comment type="caution">
    <text evidence="2">The sequence shown here is derived from an EMBL/GenBank/DDBJ whole genome shotgun (WGS) entry which is preliminary data.</text>
</comment>
<feature type="domain" description="NADP-dependent oxidoreductase" evidence="1">
    <location>
        <begin position="20"/>
        <end position="327"/>
    </location>
</feature>
<dbReference type="SUPFAM" id="SSF51430">
    <property type="entry name" value="NAD(P)-linked oxidoreductase"/>
    <property type="match status" value="1"/>
</dbReference>
<dbReference type="Pfam" id="PF00248">
    <property type="entry name" value="Aldo_ket_red"/>
    <property type="match status" value="1"/>
</dbReference>
<keyword evidence="2" id="KW-0560">Oxidoreductase</keyword>
<protein>
    <submittedName>
        <fullName evidence="2">D-threo-aldose 1-dehydrogenase</fullName>
        <ecNumber evidence="2">1.1.1.122</ecNumber>
    </submittedName>
</protein>
<accession>A0ABS2L9C1</accession>
<dbReference type="InterPro" id="IPR023210">
    <property type="entry name" value="NADP_OxRdtase_dom"/>
</dbReference>
<proteinExistence type="predicted"/>
<dbReference type="PANTHER" id="PTHR42686:SF1">
    <property type="entry name" value="GH17980P-RELATED"/>
    <property type="match status" value="1"/>
</dbReference>
<reference evidence="2 3" key="1">
    <citation type="submission" date="2021-01" db="EMBL/GenBank/DDBJ databases">
        <title>Sequencing the genomes of 1000 actinobacteria strains.</title>
        <authorList>
            <person name="Klenk H.-P."/>
        </authorList>
    </citation>
    <scope>NUCLEOTIDE SEQUENCE [LARGE SCALE GENOMIC DNA]</scope>
    <source>
        <strain evidence="2 3">DSM 13057</strain>
    </source>
</reference>
<organism evidence="2 3">
    <name type="scientific">Subtercola frigoramans</name>
    <dbReference type="NCBI Taxonomy" id="120298"/>
    <lineage>
        <taxon>Bacteria</taxon>
        <taxon>Bacillati</taxon>
        <taxon>Actinomycetota</taxon>
        <taxon>Actinomycetes</taxon>
        <taxon>Micrococcales</taxon>
        <taxon>Microbacteriaceae</taxon>
        <taxon>Subtercola</taxon>
    </lineage>
</organism>
<dbReference type="InterPro" id="IPR020471">
    <property type="entry name" value="AKR"/>
</dbReference>
<dbReference type="PANTHER" id="PTHR42686">
    <property type="entry name" value="GH17980P-RELATED"/>
    <property type="match status" value="1"/>
</dbReference>
<dbReference type="RefSeq" id="WP_205111294.1">
    <property type="nucleotide sequence ID" value="NZ_BAAAHT010000001.1"/>
</dbReference>
<sequence length="350" mass="37678">MTAVTPCSAARRRRLDPFGPLGFGGASLGNMFDAIDDQTADDTLSAAWASGVRHFDTAPVYGRGLGELRFGHFLRRQPRADYQVSTKVGRIVRASFTPSSSQVDTSQGPGAAETSIFTEALPFRVDVDYGYDAALRSVEGSMIRLGLDFLDIVYVHDLGSDHLGDEWRRHFTVAESGAFRALAELRDQGVIGAWGLGNNVLAPQILAMEHADPDILHISGRYTLLDQTALDDLLPRAHEAGIPVVIGGPYNSGILAGSHRYDYHAASPDLLAARDRISTLCAEFDVDIRSVALQFATAHPAVAMVMPGTKHPRFAAENAERMTDPIPEGLWSALASAGCISPESPIPQLV</sequence>
<dbReference type="InterPro" id="IPR036812">
    <property type="entry name" value="NAD(P)_OxRdtase_dom_sf"/>
</dbReference>
<keyword evidence="3" id="KW-1185">Reference proteome</keyword>
<gene>
    <name evidence="2" type="ORF">JOE66_003303</name>
</gene>
<evidence type="ECO:0000313" key="3">
    <source>
        <dbReference type="Proteomes" id="UP000776164"/>
    </source>
</evidence>
<dbReference type="GO" id="GO:0047834">
    <property type="term" value="F:D-threo-aldose 1-dehydrogenase activity"/>
    <property type="evidence" value="ECO:0007669"/>
    <property type="project" value="UniProtKB-EC"/>
</dbReference>
<dbReference type="CDD" id="cd19152">
    <property type="entry name" value="AKR_AKR15A"/>
    <property type="match status" value="1"/>
</dbReference>
<evidence type="ECO:0000313" key="2">
    <source>
        <dbReference type="EMBL" id="MBM7473669.1"/>
    </source>
</evidence>
<dbReference type="Gene3D" id="3.20.20.100">
    <property type="entry name" value="NADP-dependent oxidoreductase domain"/>
    <property type="match status" value="1"/>
</dbReference>
<dbReference type="EMBL" id="JAFBBU010000001">
    <property type="protein sequence ID" value="MBM7473669.1"/>
    <property type="molecule type" value="Genomic_DNA"/>
</dbReference>
<evidence type="ECO:0000259" key="1">
    <source>
        <dbReference type="Pfam" id="PF00248"/>
    </source>
</evidence>